<dbReference type="Proteomes" id="UP000285092">
    <property type="component" value="Unassembled WGS sequence"/>
</dbReference>
<dbReference type="AlphaFoldDB" id="A0A418NCV5"/>
<dbReference type="InterPro" id="IPR009045">
    <property type="entry name" value="Zn_M74/Hedgehog-like"/>
</dbReference>
<dbReference type="Gene3D" id="3.30.1380.10">
    <property type="match status" value="1"/>
</dbReference>
<dbReference type="RefSeq" id="WP_119514551.1">
    <property type="nucleotide sequence ID" value="NZ_QXFK01000019.1"/>
</dbReference>
<proteinExistence type="predicted"/>
<gene>
    <name evidence="1" type="ORF">D2V04_15135</name>
</gene>
<accession>A0A418NCV5</accession>
<keyword evidence="2" id="KW-1185">Reference proteome</keyword>
<dbReference type="EMBL" id="QXFK01000019">
    <property type="protein sequence ID" value="RIV75625.1"/>
    <property type="molecule type" value="Genomic_DNA"/>
</dbReference>
<sequence length="100" mass="10979">MKADLERAIPGIRFTSGFRTPEYNESLRARGYNPAKNSEHLDGAALDMLPPPGKSLGWLRAQVKRYDPKARTLIHDGHLHAGFDDYYGAPALGGMAEAGR</sequence>
<name>A0A418NCV5_9SPHN</name>
<organism evidence="1 2">
    <name type="scientific">Pelagerythrobacter aerophilus</name>
    <dbReference type="NCBI Taxonomy" id="2306995"/>
    <lineage>
        <taxon>Bacteria</taxon>
        <taxon>Pseudomonadati</taxon>
        <taxon>Pseudomonadota</taxon>
        <taxon>Alphaproteobacteria</taxon>
        <taxon>Sphingomonadales</taxon>
        <taxon>Erythrobacteraceae</taxon>
        <taxon>Pelagerythrobacter</taxon>
    </lineage>
</organism>
<evidence type="ECO:0000313" key="1">
    <source>
        <dbReference type="EMBL" id="RIV75625.1"/>
    </source>
</evidence>
<dbReference type="OrthoDB" id="7483387at2"/>
<dbReference type="SUPFAM" id="SSF55166">
    <property type="entry name" value="Hedgehog/DD-peptidase"/>
    <property type="match status" value="1"/>
</dbReference>
<protein>
    <submittedName>
        <fullName evidence="1">DUF882 domain-containing protein</fullName>
    </submittedName>
</protein>
<evidence type="ECO:0000313" key="2">
    <source>
        <dbReference type="Proteomes" id="UP000285092"/>
    </source>
</evidence>
<comment type="caution">
    <text evidence="1">The sequence shown here is derived from an EMBL/GenBank/DDBJ whole genome shotgun (WGS) entry which is preliminary data.</text>
</comment>
<reference evidence="1 2" key="1">
    <citation type="submission" date="2018-08" db="EMBL/GenBank/DDBJ databases">
        <title>Altererythrobacter sp.Ery1 and Ery12, the genome sequencing of novel strains in genus Alterythrobacter.</title>
        <authorList>
            <person name="Cheng H."/>
            <person name="Wu Y.-H."/>
            <person name="Fang C."/>
            <person name="Xu X.-W."/>
        </authorList>
    </citation>
    <scope>NUCLEOTIDE SEQUENCE [LARGE SCALE GENOMIC DNA]</scope>
    <source>
        <strain evidence="1 2">Ery1</strain>
    </source>
</reference>